<keyword evidence="5" id="KW-0804">Transcription</keyword>
<keyword evidence="3" id="KW-0731">Sigma factor</keyword>
<name>A0A2T0SHS8_9ACTN</name>
<dbReference type="SUPFAM" id="SSF88946">
    <property type="entry name" value="Sigma2 domain of RNA polymerase sigma factors"/>
    <property type="match status" value="1"/>
</dbReference>
<dbReference type="InterPro" id="IPR013324">
    <property type="entry name" value="RNA_pol_sigma_r3/r4-like"/>
</dbReference>
<dbReference type="Gene3D" id="1.10.1740.10">
    <property type="match status" value="1"/>
</dbReference>
<keyword evidence="2" id="KW-0805">Transcription regulation</keyword>
<dbReference type="InterPro" id="IPR013249">
    <property type="entry name" value="RNA_pol_sigma70_r4_t2"/>
</dbReference>
<dbReference type="Pfam" id="PF08281">
    <property type="entry name" value="Sigma70_r4_2"/>
    <property type="match status" value="1"/>
</dbReference>
<evidence type="ECO:0000256" key="2">
    <source>
        <dbReference type="ARBA" id="ARBA00023015"/>
    </source>
</evidence>
<reference evidence="8 9" key="1">
    <citation type="submission" date="2018-03" db="EMBL/GenBank/DDBJ databases">
        <title>Genomic Encyclopedia of Archaeal and Bacterial Type Strains, Phase II (KMG-II): from individual species to whole genera.</title>
        <authorList>
            <person name="Goeker M."/>
        </authorList>
    </citation>
    <scope>NUCLEOTIDE SEQUENCE [LARGE SCALE GENOMIC DNA]</scope>
    <source>
        <strain evidence="8 9">DSM 45348</strain>
    </source>
</reference>
<evidence type="ECO:0000256" key="4">
    <source>
        <dbReference type="ARBA" id="ARBA00023125"/>
    </source>
</evidence>
<dbReference type="InterPro" id="IPR013325">
    <property type="entry name" value="RNA_pol_sigma_r2"/>
</dbReference>
<feature type="domain" description="RNA polymerase sigma factor 70 region 4 type 2" evidence="7">
    <location>
        <begin position="123"/>
        <end position="173"/>
    </location>
</feature>
<dbReference type="PANTHER" id="PTHR43133:SF8">
    <property type="entry name" value="RNA POLYMERASE SIGMA FACTOR HI_1459-RELATED"/>
    <property type="match status" value="1"/>
</dbReference>
<dbReference type="SUPFAM" id="SSF88659">
    <property type="entry name" value="Sigma3 and sigma4 domains of RNA polymerase sigma factors"/>
    <property type="match status" value="1"/>
</dbReference>
<dbReference type="NCBIfam" id="TIGR02937">
    <property type="entry name" value="sigma70-ECF"/>
    <property type="match status" value="1"/>
</dbReference>
<accession>A0A2T0SHS8</accession>
<dbReference type="GO" id="GO:0006352">
    <property type="term" value="P:DNA-templated transcription initiation"/>
    <property type="evidence" value="ECO:0007669"/>
    <property type="project" value="InterPro"/>
</dbReference>
<comment type="similarity">
    <text evidence="1">Belongs to the sigma-70 factor family. ECF subfamily.</text>
</comment>
<evidence type="ECO:0000259" key="7">
    <source>
        <dbReference type="Pfam" id="PF08281"/>
    </source>
</evidence>
<dbReference type="InterPro" id="IPR014284">
    <property type="entry name" value="RNA_pol_sigma-70_dom"/>
</dbReference>
<evidence type="ECO:0000256" key="1">
    <source>
        <dbReference type="ARBA" id="ARBA00010641"/>
    </source>
</evidence>
<dbReference type="Gene3D" id="1.10.10.10">
    <property type="entry name" value="Winged helix-like DNA-binding domain superfamily/Winged helix DNA-binding domain"/>
    <property type="match status" value="1"/>
</dbReference>
<dbReference type="PANTHER" id="PTHR43133">
    <property type="entry name" value="RNA POLYMERASE ECF-TYPE SIGMA FACTO"/>
    <property type="match status" value="1"/>
</dbReference>
<keyword evidence="9" id="KW-1185">Reference proteome</keyword>
<dbReference type="Proteomes" id="UP000239209">
    <property type="component" value="Unassembled WGS sequence"/>
</dbReference>
<dbReference type="InterPro" id="IPR036388">
    <property type="entry name" value="WH-like_DNA-bd_sf"/>
</dbReference>
<dbReference type="GO" id="GO:0016987">
    <property type="term" value="F:sigma factor activity"/>
    <property type="evidence" value="ECO:0007669"/>
    <property type="project" value="UniProtKB-KW"/>
</dbReference>
<evidence type="ECO:0000256" key="5">
    <source>
        <dbReference type="ARBA" id="ARBA00023163"/>
    </source>
</evidence>
<feature type="domain" description="RNA polymerase sigma-70 region 2" evidence="6">
    <location>
        <begin position="27"/>
        <end position="91"/>
    </location>
</feature>
<sequence length="315" mass="34412">METLAGPDCDLVRAAQRGDLSAFAVLTERHRPALRATAITLLGYGDEADDAVQDAIVLALRRIGQLRDPASAGSWLRAIVRNTCRSRLRLRRPMPVAEPELYLPPSAEPGPEEVLDGAGERSWVRQAVATLSDPVREVMLLRYFTGFSSYEQIARLCGIPVDVVGGRLRDGRRILARRLRESAGDAYAATDAQVAMHRRTARQHVATMLGGGYGRVIEDWFRRDASVVVMGGLVGDRATLGALMDLTLNDGVGLRLHDAVGSRGVLVWETDFLNPASDPEHCPPTMAWLLRLEQGRVVRLGITYGGARNENLITG</sequence>
<evidence type="ECO:0000259" key="6">
    <source>
        <dbReference type="Pfam" id="PF04542"/>
    </source>
</evidence>
<protein>
    <submittedName>
        <fullName evidence="8">RNA polymerase sigma-70 factor (ECF subfamily)</fullName>
    </submittedName>
</protein>
<organism evidence="8 9">
    <name type="scientific">Pseudosporangium ferrugineum</name>
    <dbReference type="NCBI Taxonomy" id="439699"/>
    <lineage>
        <taxon>Bacteria</taxon>
        <taxon>Bacillati</taxon>
        <taxon>Actinomycetota</taxon>
        <taxon>Actinomycetes</taxon>
        <taxon>Micromonosporales</taxon>
        <taxon>Micromonosporaceae</taxon>
        <taxon>Pseudosporangium</taxon>
    </lineage>
</organism>
<dbReference type="InterPro" id="IPR007627">
    <property type="entry name" value="RNA_pol_sigma70_r2"/>
</dbReference>
<evidence type="ECO:0000256" key="3">
    <source>
        <dbReference type="ARBA" id="ARBA00023082"/>
    </source>
</evidence>
<gene>
    <name evidence="8" type="ORF">CLV70_101126</name>
</gene>
<evidence type="ECO:0000313" key="8">
    <source>
        <dbReference type="EMBL" id="PRY32966.1"/>
    </source>
</evidence>
<proteinExistence type="inferred from homology"/>
<dbReference type="EMBL" id="PVZG01000001">
    <property type="protein sequence ID" value="PRY32966.1"/>
    <property type="molecule type" value="Genomic_DNA"/>
</dbReference>
<dbReference type="InterPro" id="IPR039425">
    <property type="entry name" value="RNA_pol_sigma-70-like"/>
</dbReference>
<evidence type="ECO:0000313" key="9">
    <source>
        <dbReference type="Proteomes" id="UP000239209"/>
    </source>
</evidence>
<keyword evidence="4" id="KW-0238">DNA-binding</keyword>
<comment type="caution">
    <text evidence="8">The sequence shown here is derived from an EMBL/GenBank/DDBJ whole genome shotgun (WGS) entry which is preliminary data.</text>
</comment>
<dbReference type="Pfam" id="PF04542">
    <property type="entry name" value="Sigma70_r2"/>
    <property type="match status" value="1"/>
</dbReference>
<dbReference type="GO" id="GO:0003677">
    <property type="term" value="F:DNA binding"/>
    <property type="evidence" value="ECO:0007669"/>
    <property type="project" value="UniProtKB-KW"/>
</dbReference>
<dbReference type="AlphaFoldDB" id="A0A2T0SHS8"/>